<keyword evidence="8" id="KW-1185">Reference proteome</keyword>
<dbReference type="SMART" id="SM00382">
    <property type="entry name" value="AAA"/>
    <property type="match status" value="1"/>
</dbReference>
<accession>A0A5P1RF70</accession>
<gene>
    <name evidence="7" type="ORF">F0U83_14960</name>
</gene>
<evidence type="ECO:0000256" key="3">
    <source>
        <dbReference type="ARBA" id="ARBA00022458"/>
    </source>
</evidence>
<dbReference type="InterPro" id="IPR027417">
    <property type="entry name" value="P-loop_NTPase"/>
</dbReference>
<evidence type="ECO:0000256" key="4">
    <source>
        <dbReference type="ARBA" id="ARBA00022741"/>
    </source>
</evidence>
<dbReference type="SUPFAM" id="SSF52540">
    <property type="entry name" value="P-loop containing nucleoside triphosphate hydrolases"/>
    <property type="match status" value="1"/>
</dbReference>
<feature type="domain" description="ABC transporter" evidence="6">
    <location>
        <begin position="3"/>
        <end position="223"/>
    </location>
</feature>
<dbReference type="PROSITE" id="PS00211">
    <property type="entry name" value="ABC_TRANSPORTER_1"/>
    <property type="match status" value="1"/>
</dbReference>
<comment type="similarity">
    <text evidence="1">Belongs to the ABC transporter superfamily.</text>
</comment>
<evidence type="ECO:0000313" key="8">
    <source>
        <dbReference type="Proteomes" id="UP000324760"/>
    </source>
</evidence>
<dbReference type="PANTHER" id="PTHR42711">
    <property type="entry name" value="ABC TRANSPORTER ATP-BINDING PROTEIN"/>
    <property type="match status" value="1"/>
</dbReference>
<dbReference type="EMBL" id="CP043869">
    <property type="protein sequence ID" value="QEQ97911.1"/>
    <property type="molecule type" value="Genomic_DNA"/>
</dbReference>
<organism evidence="7 8">
    <name type="scientific">Neptunomonas concharum</name>
    <dbReference type="NCBI Taxonomy" id="1031538"/>
    <lineage>
        <taxon>Bacteria</taxon>
        <taxon>Pseudomonadati</taxon>
        <taxon>Pseudomonadota</taxon>
        <taxon>Gammaproteobacteria</taxon>
        <taxon>Oceanospirillales</taxon>
        <taxon>Oceanospirillaceae</taxon>
        <taxon>Neptunomonas</taxon>
    </lineage>
</organism>
<evidence type="ECO:0000313" key="7">
    <source>
        <dbReference type="EMBL" id="QEQ97911.1"/>
    </source>
</evidence>
<dbReference type="InterPro" id="IPR003593">
    <property type="entry name" value="AAA+_ATPase"/>
</dbReference>
<evidence type="ECO:0000256" key="5">
    <source>
        <dbReference type="ARBA" id="ARBA00022840"/>
    </source>
</evidence>
<dbReference type="PANTHER" id="PTHR42711:SF5">
    <property type="entry name" value="ABC TRANSPORTER ATP-BINDING PROTEIN NATA"/>
    <property type="match status" value="1"/>
</dbReference>
<proteinExistence type="inferred from homology"/>
<dbReference type="PROSITE" id="PS50893">
    <property type="entry name" value="ABC_TRANSPORTER_2"/>
    <property type="match status" value="1"/>
</dbReference>
<dbReference type="InterPro" id="IPR003439">
    <property type="entry name" value="ABC_transporter-like_ATP-bd"/>
</dbReference>
<keyword evidence="3" id="KW-0536">Nodulation</keyword>
<evidence type="ECO:0000256" key="1">
    <source>
        <dbReference type="ARBA" id="ARBA00005417"/>
    </source>
</evidence>
<dbReference type="Proteomes" id="UP000324760">
    <property type="component" value="Chromosome"/>
</dbReference>
<protein>
    <submittedName>
        <fullName evidence="7">ABC transporter ATP-binding protein</fullName>
    </submittedName>
</protein>
<dbReference type="OrthoDB" id="9800654at2"/>
<dbReference type="GO" id="GO:0055085">
    <property type="term" value="P:transmembrane transport"/>
    <property type="evidence" value="ECO:0007669"/>
    <property type="project" value="InterPro"/>
</dbReference>
<evidence type="ECO:0000259" key="6">
    <source>
        <dbReference type="PROSITE" id="PS50893"/>
    </source>
</evidence>
<dbReference type="CDD" id="cd03225">
    <property type="entry name" value="ABC_cobalt_CbiO_domain1"/>
    <property type="match status" value="1"/>
</dbReference>
<dbReference type="GO" id="GO:0005524">
    <property type="term" value="F:ATP binding"/>
    <property type="evidence" value="ECO:0007669"/>
    <property type="project" value="UniProtKB-KW"/>
</dbReference>
<reference evidence="7 8" key="1">
    <citation type="journal article" date="2019" name="Biochem. Eng. J.">
        <title>Metabolic engineering of the marine bacteria Neptunomonas concharum for the production of acetoin and meso-2,3-butanediol from acetate.</title>
        <authorList>
            <person name="Li W."/>
            <person name="Pu N."/>
            <person name="Liu C.-X."/>
            <person name="Yuan Q.-P."/>
            <person name="Li Z.-J."/>
        </authorList>
    </citation>
    <scope>NUCLEOTIDE SEQUENCE [LARGE SCALE GENOMIC DNA]</scope>
    <source>
        <strain evidence="7 8">JCM17730</strain>
    </source>
</reference>
<keyword evidence="4" id="KW-0547">Nucleotide-binding</keyword>
<dbReference type="AlphaFoldDB" id="A0A5P1RF70"/>
<dbReference type="KEGG" id="ncu:F0U83_14960"/>
<dbReference type="Gene3D" id="3.40.50.300">
    <property type="entry name" value="P-loop containing nucleotide triphosphate hydrolases"/>
    <property type="match status" value="1"/>
</dbReference>
<sequence length="223" mass="24722">MRIQVQGISKKYGERMLFSIPSLEIGSGQSLHLQGENGAGKTTLMKILAGLERPSSGSIILNGIDSRSWWKRPHYKVIYLHQTPFVFSGSVSDNVRFGLGYQFSSRRDLDKRVEAVLELAGLTQLAMQEARTLSGGEKQRLALARAAILEPSMLMLDEPTANLDAESIKIVTEMVTSLSAQECCIMLSSHQKTSLTQLCQRQLQLKAGQLLEVFANPEYSKYA</sequence>
<dbReference type="GO" id="GO:0016020">
    <property type="term" value="C:membrane"/>
    <property type="evidence" value="ECO:0007669"/>
    <property type="project" value="InterPro"/>
</dbReference>
<evidence type="ECO:0000256" key="2">
    <source>
        <dbReference type="ARBA" id="ARBA00022448"/>
    </source>
</evidence>
<name>A0A5P1RF70_9GAMM</name>
<dbReference type="InterPro" id="IPR050763">
    <property type="entry name" value="ABC_transporter_ATP-binding"/>
</dbReference>
<dbReference type="Pfam" id="PF00005">
    <property type="entry name" value="ABC_tran"/>
    <property type="match status" value="1"/>
</dbReference>
<dbReference type="InterPro" id="IPR015856">
    <property type="entry name" value="ABC_transpr_CbiO/EcfA_su"/>
</dbReference>
<keyword evidence="5 7" id="KW-0067">ATP-binding</keyword>
<dbReference type="InterPro" id="IPR017871">
    <property type="entry name" value="ABC_transporter-like_CS"/>
</dbReference>
<dbReference type="GO" id="GO:0016887">
    <property type="term" value="F:ATP hydrolysis activity"/>
    <property type="evidence" value="ECO:0007669"/>
    <property type="project" value="InterPro"/>
</dbReference>
<keyword evidence="2" id="KW-0813">Transport</keyword>